<proteinExistence type="predicted"/>
<dbReference type="EMBL" id="JAATEJ010000026">
    <property type="protein sequence ID" value="NJP47085.1"/>
    <property type="molecule type" value="Genomic_DNA"/>
</dbReference>
<evidence type="ECO:0000259" key="2">
    <source>
        <dbReference type="Pfam" id="PF01243"/>
    </source>
</evidence>
<keyword evidence="4" id="KW-1185">Reference proteome</keyword>
<dbReference type="InterPro" id="IPR019920">
    <property type="entry name" value="F420-binding_dom_put"/>
</dbReference>
<dbReference type="Pfam" id="PF01243">
    <property type="entry name" value="PNPOx_N"/>
    <property type="match status" value="1"/>
</dbReference>
<evidence type="ECO:0000256" key="1">
    <source>
        <dbReference type="ARBA" id="ARBA00023002"/>
    </source>
</evidence>
<protein>
    <submittedName>
        <fullName evidence="3">PPOX class F420-dependent oxidoreductase</fullName>
    </submittedName>
</protein>
<feature type="domain" description="Pyridoxamine 5'-phosphate oxidase N-terminal" evidence="2">
    <location>
        <begin position="5"/>
        <end position="114"/>
    </location>
</feature>
<dbReference type="PANTHER" id="PTHR35176:SF6">
    <property type="entry name" value="HEME OXYGENASE HI_0854-RELATED"/>
    <property type="match status" value="1"/>
</dbReference>
<accession>A0ABX0ZVR9</accession>
<gene>
    <name evidence="3" type="ORF">HCN08_27320</name>
</gene>
<reference evidence="3 4" key="1">
    <citation type="submission" date="2020-03" db="EMBL/GenBank/DDBJ databases">
        <title>WGS of actinomycetes isolated from Thailand.</title>
        <authorList>
            <person name="Thawai C."/>
        </authorList>
    </citation>
    <scope>NUCLEOTIDE SEQUENCE [LARGE SCALE GENOMIC DNA]</scope>
    <source>
        <strain evidence="3 4">PRB2-1</strain>
    </source>
</reference>
<dbReference type="Gene3D" id="2.30.110.10">
    <property type="entry name" value="Electron Transport, Fmn-binding Protein, Chain A"/>
    <property type="match status" value="1"/>
</dbReference>
<dbReference type="InterPro" id="IPR052019">
    <property type="entry name" value="F420H2_bilvrd_red/Heme_oxyg"/>
</dbReference>
<comment type="caution">
    <text evidence="3">The sequence shown here is derived from an EMBL/GenBank/DDBJ whole genome shotgun (WGS) entry which is preliminary data.</text>
</comment>
<evidence type="ECO:0000313" key="3">
    <source>
        <dbReference type="EMBL" id="NJP47085.1"/>
    </source>
</evidence>
<organism evidence="3 4">
    <name type="scientific">Actinacidiphila epipremni</name>
    <dbReference type="NCBI Taxonomy" id="2053013"/>
    <lineage>
        <taxon>Bacteria</taxon>
        <taxon>Bacillati</taxon>
        <taxon>Actinomycetota</taxon>
        <taxon>Actinomycetes</taxon>
        <taxon>Kitasatosporales</taxon>
        <taxon>Streptomycetaceae</taxon>
        <taxon>Actinacidiphila</taxon>
    </lineage>
</organism>
<dbReference type="InterPro" id="IPR012349">
    <property type="entry name" value="Split_barrel_FMN-bd"/>
</dbReference>
<dbReference type="NCBIfam" id="TIGR03618">
    <property type="entry name" value="Rv1155_F420"/>
    <property type="match status" value="1"/>
</dbReference>
<dbReference type="PANTHER" id="PTHR35176">
    <property type="entry name" value="HEME OXYGENASE HI_0854-RELATED"/>
    <property type="match status" value="1"/>
</dbReference>
<dbReference type="SUPFAM" id="SSF50475">
    <property type="entry name" value="FMN-binding split barrel"/>
    <property type="match status" value="1"/>
</dbReference>
<keyword evidence="1" id="KW-0560">Oxidoreductase</keyword>
<name>A0ABX0ZVR9_9ACTN</name>
<sequence>MAKLSDSARALFDAKTFATVSTIQPDGSVQLSVVWVKVDGDDVVFSTKEGRRKHLNLARDPRITLLAMPEGNPYAYTEIRGTATMVTEGGDALIDELSHKYTGAPYAGDQPGDVRLVVRVSADRIVEHG</sequence>
<dbReference type="InterPro" id="IPR011576">
    <property type="entry name" value="Pyridox_Oxase_N"/>
</dbReference>
<dbReference type="RefSeq" id="WP_167985918.1">
    <property type="nucleotide sequence ID" value="NZ_JAATEJ010000026.1"/>
</dbReference>
<dbReference type="Proteomes" id="UP000734511">
    <property type="component" value="Unassembled WGS sequence"/>
</dbReference>
<evidence type="ECO:0000313" key="4">
    <source>
        <dbReference type="Proteomes" id="UP000734511"/>
    </source>
</evidence>